<keyword evidence="2" id="KW-1185">Reference proteome</keyword>
<proteinExistence type="predicted"/>
<dbReference type="Proteomes" id="UP000245829">
    <property type="component" value="Unassembled WGS sequence"/>
</dbReference>
<name>A0A2S2KRR2_9ARCH</name>
<organism evidence="1 2">
    <name type="scientific">Nitrosopumilus zosterae</name>
    <dbReference type="NCBI Taxonomy" id="718286"/>
    <lineage>
        <taxon>Archaea</taxon>
        <taxon>Nitrososphaerota</taxon>
        <taxon>Nitrososphaeria</taxon>
        <taxon>Nitrosopumilales</taxon>
        <taxon>Nitrosopumilaceae</taxon>
        <taxon>Nitrosopumilus</taxon>
    </lineage>
</organism>
<dbReference type="AlphaFoldDB" id="A0A2S2KRR2"/>
<comment type="caution">
    <text evidence="1">The sequence shown here is derived from an EMBL/GenBank/DDBJ whole genome shotgun (WGS) entry which is preliminary data.</text>
</comment>
<dbReference type="RefSeq" id="WP_109876763.1">
    <property type="nucleotide sequence ID" value="NZ_AP026695.1"/>
</dbReference>
<evidence type="ECO:0000313" key="2">
    <source>
        <dbReference type="Proteomes" id="UP000245829"/>
    </source>
</evidence>
<dbReference type="GeneID" id="76208741"/>
<protein>
    <submittedName>
        <fullName evidence="1">Uncharacterized protein</fullName>
    </submittedName>
</protein>
<dbReference type="EMBL" id="BGKI01000004">
    <property type="protein sequence ID" value="GBH34138.1"/>
    <property type="molecule type" value="Genomic_DNA"/>
</dbReference>
<gene>
    <name evidence="1" type="ORF">NZNM25_09290</name>
</gene>
<evidence type="ECO:0000313" key="1">
    <source>
        <dbReference type="EMBL" id="GBH34138.1"/>
    </source>
</evidence>
<dbReference type="OrthoDB" id="2005at2157"/>
<sequence length="110" mass="12515">MSEVEIHYNDFLSSLGQLITNVDVNLMMKVMYLERKLPDVDPKVELHIDYKSGVDLMKKQEQMRGKYGFPTQTGDHALTVVGRMNIDLIEEISKDQDIEHVSGNATPASY</sequence>
<accession>A0A2S2KRR2</accession>
<reference evidence="1 2" key="1">
    <citation type="submission" date="2018-05" db="EMBL/GenBank/DDBJ databases">
        <title>genome sequencing of Nitrosopumilus sp. NM25.</title>
        <authorList>
            <person name="Mori K."/>
            <person name="Nakagawa T."/>
        </authorList>
    </citation>
    <scope>NUCLEOTIDE SEQUENCE [LARGE SCALE GENOMIC DNA]</scope>
    <source>
        <strain evidence="1 2">NM25</strain>
    </source>
</reference>